<feature type="transmembrane region" description="Helical" evidence="1">
    <location>
        <begin position="69"/>
        <end position="89"/>
    </location>
</feature>
<accession>A0A812KIS6</accession>
<name>A0A812KIS6_9DINO</name>
<organism evidence="3 4">
    <name type="scientific">Symbiodinium natans</name>
    <dbReference type="NCBI Taxonomy" id="878477"/>
    <lineage>
        <taxon>Eukaryota</taxon>
        <taxon>Sar</taxon>
        <taxon>Alveolata</taxon>
        <taxon>Dinophyceae</taxon>
        <taxon>Suessiales</taxon>
        <taxon>Symbiodiniaceae</taxon>
        <taxon>Symbiodinium</taxon>
    </lineage>
</organism>
<keyword evidence="1" id="KW-1133">Transmembrane helix</keyword>
<evidence type="ECO:0000256" key="1">
    <source>
        <dbReference type="SAM" id="Phobius"/>
    </source>
</evidence>
<comment type="caution">
    <text evidence="3">The sequence shown here is derived from an EMBL/GenBank/DDBJ whole genome shotgun (WGS) entry which is preliminary data.</text>
</comment>
<dbReference type="AlphaFoldDB" id="A0A812KIS6"/>
<proteinExistence type="predicted"/>
<dbReference type="EMBL" id="CAJNDS010000690">
    <property type="protein sequence ID" value="CAE7228245.1"/>
    <property type="molecule type" value="Genomic_DNA"/>
</dbReference>
<sequence length="141" mass="15366">MAGPASLDIPFYIVFLLHGGLQAAVDVKLDWLAALPDAGITLTWDLLLNNSITYEDAEAMWDFWESLRWIRYIRILLLITSIIGIIFGIRKLRLMRNGGVGKSYSSPPSYTGAAPVAVGAPVILAATEVQPQGNEPSNQPV</sequence>
<evidence type="ECO:0000256" key="2">
    <source>
        <dbReference type="SAM" id="SignalP"/>
    </source>
</evidence>
<evidence type="ECO:0000313" key="4">
    <source>
        <dbReference type="Proteomes" id="UP000604046"/>
    </source>
</evidence>
<feature type="chain" id="PRO_5032644383" evidence="2">
    <location>
        <begin position="24"/>
        <end position="141"/>
    </location>
</feature>
<protein>
    <submittedName>
        <fullName evidence="3">KCND3 protein</fullName>
    </submittedName>
</protein>
<gene>
    <name evidence="3" type="primary">KCND3</name>
    <name evidence="3" type="ORF">SNAT2548_LOCUS9069</name>
</gene>
<reference evidence="3" key="1">
    <citation type="submission" date="2021-02" db="EMBL/GenBank/DDBJ databases">
        <authorList>
            <person name="Dougan E. K."/>
            <person name="Rhodes N."/>
            <person name="Thang M."/>
            <person name="Chan C."/>
        </authorList>
    </citation>
    <scope>NUCLEOTIDE SEQUENCE</scope>
</reference>
<evidence type="ECO:0000313" key="3">
    <source>
        <dbReference type="EMBL" id="CAE7228245.1"/>
    </source>
</evidence>
<keyword evidence="2" id="KW-0732">Signal</keyword>
<keyword evidence="1" id="KW-0812">Transmembrane</keyword>
<feature type="signal peptide" evidence="2">
    <location>
        <begin position="1"/>
        <end position="23"/>
    </location>
</feature>
<keyword evidence="1" id="KW-0472">Membrane</keyword>
<keyword evidence="4" id="KW-1185">Reference proteome</keyword>
<dbReference type="Proteomes" id="UP000604046">
    <property type="component" value="Unassembled WGS sequence"/>
</dbReference>